<gene>
    <name evidence="2" type="ORF">MKW94_024598</name>
</gene>
<feature type="non-terminal residue" evidence="2">
    <location>
        <position position="74"/>
    </location>
</feature>
<feature type="transmembrane region" description="Helical" evidence="1">
    <location>
        <begin position="20"/>
        <end position="40"/>
    </location>
</feature>
<keyword evidence="3" id="KW-1185">Reference proteome</keyword>
<evidence type="ECO:0000313" key="2">
    <source>
        <dbReference type="EMBL" id="MCL7033013.1"/>
    </source>
</evidence>
<protein>
    <submittedName>
        <fullName evidence="2">Uncharacterized protein</fullName>
    </submittedName>
</protein>
<dbReference type="Proteomes" id="UP001177140">
    <property type="component" value="Unassembled WGS sequence"/>
</dbReference>
<dbReference type="EMBL" id="JAJJMA010129652">
    <property type="protein sequence ID" value="MCL7033013.1"/>
    <property type="molecule type" value="Genomic_DNA"/>
</dbReference>
<evidence type="ECO:0000256" key="1">
    <source>
        <dbReference type="SAM" id="Phobius"/>
    </source>
</evidence>
<dbReference type="AlphaFoldDB" id="A0AA41SG11"/>
<reference evidence="2" key="1">
    <citation type="submission" date="2022-03" db="EMBL/GenBank/DDBJ databases">
        <title>A functionally conserved STORR gene fusion in Papaver species that diverged 16.8 million years ago.</title>
        <authorList>
            <person name="Catania T."/>
        </authorList>
    </citation>
    <scope>NUCLEOTIDE SEQUENCE</scope>
    <source>
        <strain evidence="2">S-191538</strain>
    </source>
</reference>
<organism evidence="2 3">
    <name type="scientific">Papaver nudicaule</name>
    <name type="common">Iceland poppy</name>
    <dbReference type="NCBI Taxonomy" id="74823"/>
    <lineage>
        <taxon>Eukaryota</taxon>
        <taxon>Viridiplantae</taxon>
        <taxon>Streptophyta</taxon>
        <taxon>Embryophyta</taxon>
        <taxon>Tracheophyta</taxon>
        <taxon>Spermatophyta</taxon>
        <taxon>Magnoliopsida</taxon>
        <taxon>Ranunculales</taxon>
        <taxon>Papaveraceae</taxon>
        <taxon>Papaveroideae</taxon>
        <taxon>Papaver</taxon>
    </lineage>
</organism>
<keyword evidence="1" id="KW-1133">Transmembrane helix</keyword>
<keyword evidence="1" id="KW-0812">Transmembrane</keyword>
<sequence>MLIWRTQFCNSVHQSCLGILLAMVLNKLYIVVVFKLAVFLGSKSRAIQIPFGLLLYHLLSYLKDSITKCKYVSI</sequence>
<feature type="transmembrane region" description="Helical" evidence="1">
    <location>
        <begin position="46"/>
        <end position="62"/>
    </location>
</feature>
<evidence type="ECO:0000313" key="3">
    <source>
        <dbReference type="Proteomes" id="UP001177140"/>
    </source>
</evidence>
<comment type="caution">
    <text evidence="2">The sequence shown here is derived from an EMBL/GenBank/DDBJ whole genome shotgun (WGS) entry which is preliminary data.</text>
</comment>
<name>A0AA41SG11_PAPNU</name>
<keyword evidence="1" id="KW-0472">Membrane</keyword>
<accession>A0AA41SG11</accession>
<proteinExistence type="predicted"/>